<protein>
    <recommendedName>
        <fullName evidence="1">SprT-like domain-containing protein</fullName>
    </recommendedName>
</protein>
<accession>R9H1E1</accession>
<dbReference type="STRING" id="1150600.ADIARSV_1823"/>
<sequence length="206" mass="23941">MDKVKILAKYMPEQAAPVIARWIDHYKCDFKVSVKRSTKMGDYRAPFKGQNHRISVNHDLNPYGFLITTVHEFAHLLTWNENKNKVKPHGAEWKTNFKRMMQPFFDMQLFPDELHQIIVRYLQNPAASSCSDLTLFRALQAFNATSDLRFVESLPVESSFMLKNRLFKKGNKIRTRFSCVEVSTGKIYLFHPMAQVVLIAPADNKD</sequence>
<reference evidence="2 3" key="1">
    <citation type="journal article" date="2013" name="Genome Announc.">
        <title>Draft Genome Sequence of Arcticibacter svalbardensis Strain MN12-7T, a Member of the Family Sphingobacteriaceae Isolated from an Arctic Soil Sample.</title>
        <authorList>
            <person name="Shivaji S."/>
            <person name="Ara S."/>
            <person name="Prasad S."/>
            <person name="Manasa B.P."/>
            <person name="Begum Z."/>
            <person name="Singh A."/>
            <person name="Kumar Pinnaka A."/>
        </authorList>
    </citation>
    <scope>NUCLEOTIDE SEQUENCE [LARGE SCALE GENOMIC DNA]</scope>
    <source>
        <strain evidence="2 3">MN12-7</strain>
    </source>
</reference>
<gene>
    <name evidence="2" type="ORF">ADIARSV_1823</name>
</gene>
<name>R9H1E1_9SPHI</name>
<organism evidence="2 3">
    <name type="scientific">Arcticibacter svalbardensis MN12-7</name>
    <dbReference type="NCBI Taxonomy" id="1150600"/>
    <lineage>
        <taxon>Bacteria</taxon>
        <taxon>Pseudomonadati</taxon>
        <taxon>Bacteroidota</taxon>
        <taxon>Sphingobacteriia</taxon>
        <taxon>Sphingobacteriales</taxon>
        <taxon>Sphingobacteriaceae</taxon>
        <taxon>Arcticibacter</taxon>
    </lineage>
</organism>
<dbReference type="RefSeq" id="WP_016195059.1">
    <property type="nucleotide sequence ID" value="NZ_AQPN01000069.1"/>
</dbReference>
<dbReference type="EMBL" id="AQPN01000069">
    <property type="protein sequence ID" value="EOR95039.1"/>
    <property type="molecule type" value="Genomic_DNA"/>
</dbReference>
<dbReference type="InterPro" id="IPR006640">
    <property type="entry name" value="SprT-like_domain"/>
</dbReference>
<dbReference type="eggNOG" id="COG3091">
    <property type="taxonomic scope" value="Bacteria"/>
</dbReference>
<dbReference type="Proteomes" id="UP000014174">
    <property type="component" value="Unassembled WGS sequence"/>
</dbReference>
<evidence type="ECO:0000259" key="1">
    <source>
        <dbReference type="Pfam" id="PF10263"/>
    </source>
</evidence>
<proteinExistence type="predicted"/>
<dbReference type="AlphaFoldDB" id="R9H1E1"/>
<evidence type="ECO:0000313" key="3">
    <source>
        <dbReference type="Proteomes" id="UP000014174"/>
    </source>
</evidence>
<comment type="caution">
    <text evidence="2">The sequence shown here is derived from an EMBL/GenBank/DDBJ whole genome shotgun (WGS) entry which is preliminary data.</text>
</comment>
<keyword evidence="3" id="KW-1185">Reference proteome</keyword>
<dbReference type="PATRIC" id="fig|1150600.3.peg.1796"/>
<feature type="domain" description="SprT-like" evidence="1">
    <location>
        <begin position="30"/>
        <end position="104"/>
    </location>
</feature>
<evidence type="ECO:0000313" key="2">
    <source>
        <dbReference type="EMBL" id="EOR95039.1"/>
    </source>
</evidence>
<dbReference type="Pfam" id="PF10263">
    <property type="entry name" value="SprT-like"/>
    <property type="match status" value="1"/>
</dbReference>
<dbReference type="GO" id="GO:0006950">
    <property type="term" value="P:response to stress"/>
    <property type="evidence" value="ECO:0007669"/>
    <property type="project" value="UniProtKB-ARBA"/>
</dbReference>